<dbReference type="RefSeq" id="WP_148971805.1">
    <property type="nucleotide sequence ID" value="NZ_CP043316.1"/>
</dbReference>
<dbReference type="GO" id="GO:0004252">
    <property type="term" value="F:serine-type endopeptidase activity"/>
    <property type="evidence" value="ECO:0007669"/>
    <property type="project" value="InterPro"/>
</dbReference>
<dbReference type="EC" id="3.4.21.-" evidence="6"/>
<gene>
    <name evidence="7" type="ORF">FZC34_02060</name>
</gene>
<evidence type="ECO:0000256" key="3">
    <source>
        <dbReference type="ARBA" id="ARBA00022729"/>
    </source>
</evidence>
<proteinExistence type="inferred from homology"/>
<comment type="similarity">
    <text evidence="1 6">Belongs to the peptidase S1B family.</text>
</comment>
<dbReference type="PRINTS" id="PR00839">
    <property type="entry name" value="V8PROTEASE"/>
</dbReference>
<dbReference type="GO" id="GO:0006508">
    <property type="term" value="P:proteolysis"/>
    <property type="evidence" value="ECO:0007669"/>
    <property type="project" value="UniProtKB-KW"/>
</dbReference>
<evidence type="ECO:0000256" key="2">
    <source>
        <dbReference type="ARBA" id="ARBA00022670"/>
    </source>
</evidence>
<dbReference type="OrthoDB" id="9811262at2"/>
<evidence type="ECO:0000313" key="7">
    <source>
        <dbReference type="EMBL" id="QEK38684.1"/>
    </source>
</evidence>
<dbReference type="Gene3D" id="2.40.10.10">
    <property type="entry name" value="Trypsin-like serine proteases"/>
    <property type="match status" value="2"/>
</dbReference>
<evidence type="ECO:0000256" key="4">
    <source>
        <dbReference type="ARBA" id="ARBA00022801"/>
    </source>
</evidence>
<dbReference type="Proteomes" id="UP000325004">
    <property type="component" value="Chromosome"/>
</dbReference>
<dbReference type="EMBL" id="CP043316">
    <property type="protein sequence ID" value="QEK38684.1"/>
    <property type="molecule type" value="Genomic_DNA"/>
</dbReference>
<dbReference type="Pfam" id="PF13365">
    <property type="entry name" value="Trypsin_2"/>
    <property type="match status" value="1"/>
</dbReference>
<keyword evidence="8" id="KW-1185">Reference proteome</keyword>
<evidence type="ECO:0000256" key="6">
    <source>
        <dbReference type="RuleBase" id="RU004296"/>
    </source>
</evidence>
<dbReference type="InterPro" id="IPR009003">
    <property type="entry name" value="Peptidase_S1_PA"/>
</dbReference>
<keyword evidence="4 6" id="KW-0378">Hydrolase</keyword>
<dbReference type="InterPro" id="IPR043504">
    <property type="entry name" value="Peptidase_S1_PA_chymotrypsin"/>
</dbReference>
<name>A0A5C0UIC2_9PROT</name>
<dbReference type="SUPFAM" id="SSF50494">
    <property type="entry name" value="Trypsin-like serine proteases"/>
    <property type="match status" value="1"/>
</dbReference>
<protein>
    <recommendedName>
        <fullName evidence="6">Serine protease</fullName>
        <ecNumber evidence="6">3.4.21.-</ecNumber>
    </recommendedName>
</protein>
<keyword evidence="5 6" id="KW-0720">Serine protease</keyword>
<evidence type="ECO:0000313" key="8">
    <source>
        <dbReference type="Proteomes" id="UP000325004"/>
    </source>
</evidence>
<evidence type="ECO:0000256" key="1">
    <source>
        <dbReference type="ARBA" id="ARBA00008764"/>
    </source>
</evidence>
<accession>A0A5C0UIC2</accession>
<organism evidence="7 8">
    <name type="scientific">Candidatus Cytomitobacter primus</name>
    <dbReference type="NCBI Taxonomy" id="2066024"/>
    <lineage>
        <taxon>Bacteria</taxon>
        <taxon>Pseudomonadati</taxon>
        <taxon>Pseudomonadota</taxon>
        <taxon>Alphaproteobacteria</taxon>
        <taxon>Holosporales</taxon>
        <taxon>Holosporaceae</taxon>
        <taxon>Candidatus Cytomitobacter</taxon>
    </lineage>
</organism>
<dbReference type="PANTHER" id="PTHR15462">
    <property type="entry name" value="SERINE PROTEASE"/>
    <property type="match status" value="1"/>
</dbReference>
<keyword evidence="2 6" id="KW-0645">Protease</keyword>
<sequence length="414" mass="46487">MNKILLCMTLITCVLHGGDSESSSDSPFQGEYARTAADGTVTIIGVKGPKIEKYETYIHNPEDWDGPFLDEHRDAYYYVKKNENSGNDTCGSETIEQKEKTNESIIDGTSINHAFDAVKSEALHESPYSSCGRLMMEYIMNNKTKKYAGTGFLINENIVMTAAHNVFDYMNEVDSNIPASKVHFALQAHNNQIGPACTHYYMHPEWEKKLDSAYDIALLFFPHSMDNQLVLKTAFKAQDVKVIGYPSGHEKMHEAKGKAMYDCDEKVSHKVNTLPGNSGSPIISQKQGDFVVGVHTNGKSEGSEYNKGVRIKQSIIKFINESIDQYNRGVYPDYTKHIKVKAFTKSDLSDAEKKTEINMAKNLLDNDINIDVIMQAVKILTKDEVSKLKDEIDRNREINANDAPAPKKQKVSYI</sequence>
<dbReference type="PANTHER" id="PTHR15462:SF8">
    <property type="entry name" value="SERINE PROTEASE"/>
    <property type="match status" value="1"/>
</dbReference>
<evidence type="ECO:0000256" key="5">
    <source>
        <dbReference type="ARBA" id="ARBA00022825"/>
    </source>
</evidence>
<dbReference type="KEGG" id="cpri:FZC34_02060"/>
<dbReference type="InterPro" id="IPR050966">
    <property type="entry name" value="Glutamyl_endopeptidase"/>
</dbReference>
<dbReference type="InterPro" id="IPR008256">
    <property type="entry name" value="Peptidase_S1B"/>
</dbReference>
<keyword evidence="3" id="KW-0732">Signal</keyword>
<reference evidence="7 8" key="1">
    <citation type="submission" date="2019-08" db="EMBL/GenBank/DDBJ databases">
        <title>Highly reduced genomes of protist endosymbionts show evolutionary convergence.</title>
        <authorList>
            <person name="George E."/>
            <person name="Husnik F."/>
            <person name="Tashyreva D."/>
            <person name="Prokopchuk G."/>
            <person name="Horak A."/>
            <person name="Kwong W.K."/>
            <person name="Lukes J."/>
            <person name="Keeling P.J."/>
        </authorList>
    </citation>
    <scope>NUCLEOTIDE SEQUENCE [LARGE SCALE GENOMIC DNA]</scope>
    <source>
        <strain evidence="7">1604LC</strain>
    </source>
</reference>
<dbReference type="AlphaFoldDB" id="A0A5C0UIC2"/>